<comment type="similarity">
    <text evidence="2">Belongs to the FKBP-type PPIase family. FKBP3/4 subfamily.</text>
</comment>
<protein>
    <recommendedName>
        <fullName evidence="5">FK506-binding protein</fullName>
        <ecNumber evidence="5">5.2.1.8</ecNumber>
    </recommendedName>
</protein>
<evidence type="ECO:0000313" key="10">
    <source>
        <dbReference type="Proteomes" id="UP001233271"/>
    </source>
</evidence>
<comment type="catalytic activity">
    <reaction evidence="1 5 6">
        <text>[protein]-peptidylproline (omega=180) = [protein]-peptidylproline (omega=0)</text>
        <dbReference type="Rhea" id="RHEA:16237"/>
        <dbReference type="Rhea" id="RHEA-COMP:10747"/>
        <dbReference type="Rhea" id="RHEA-COMP:10748"/>
        <dbReference type="ChEBI" id="CHEBI:83833"/>
        <dbReference type="ChEBI" id="CHEBI:83834"/>
        <dbReference type="EC" id="5.2.1.8"/>
    </reaction>
</comment>
<feature type="region of interest" description="Disordered" evidence="7">
    <location>
        <begin position="54"/>
        <end position="110"/>
    </location>
</feature>
<feature type="compositionally biased region" description="Acidic residues" evidence="7">
    <location>
        <begin position="166"/>
        <end position="199"/>
    </location>
</feature>
<dbReference type="GeneID" id="85493194"/>
<dbReference type="EMBL" id="AP028213">
    <property type="protein sequence ID" value="BEI89323.1"/>
    <property type="molecule type" value="Genomic_DNA"/>
</dbReference>
<feature type="compositionally biased region" description="Basic and acidic residues" evidence="7">
    <location>
        <begin position="227"/>
        <end position="253"/>
    </location>
</feature>
<dbReference type="SUPFAM" id="SSF54534">
    <property type="entry name" value="FKBP-like"/>
    <property type="match status" value="1"/>
</dbReference>
<keyword evidence="4 5" id="KW-0413">Isomerase</keyword>
<feature type="region of interest" description="Disordered" evidence="7">
    <location>
        <begin position="163"/>
        <end position="308"/>
    </location>
</feature>
<sequence>MSTLQLNLWSLTLMPGERVPIYIRRDFQITNAALGEELADENARTVVKVTHSPIPINHDMTDSDDDEDFDDDMVVGSDDESDDEIPEEDSEEGDGPNEMDEDDSDIDSDEDDFDQLEETVLCALTPGRIEQAQLNLTFIQGEVVVFETVGPNAVHLMGNYIYQGGESDDEDDSDMSGDEFSDLDSDDEFDVEEFDEEIEVAPKGKITAVEDEKPKPKTKSFAAVVADKPDTPKSAKADTPKSAKADKKRKADEIEATPTKGDDLSKSQKKKLAKKTKLEAGETESPAPKKEAKKEAKVEPKKDSKKKTLPSGLVIEDVKVGSGPVAKAGKRLGMRYIGKLENGKQFDANTSGKPFSFVLGRGEVISGWDQGLAGMAVGGERCLTIPAKLAYGTQRIPGIPPNSTLKFEVKLVSIN</sequence>
<evidence type="ECO:0000256" key="1">
    <source>
        <dbReference type="ARBA" id="ARBA00000971"/>
    </source>
</evidence>
<dbReference type="KEGG" id="ccac:CcaHIS019_0206850"/>
<evidence type="ECO:0000256" key="3">
    <source>
        <dbReference type="ARBA" id="ARBA00023110"/>
    </source>
</evidence>
<dbReference type="GO" id="GO:0000785">
    <property type="term" value="C:chromatin"/>
    <property type="evidence" value="ECO:0007669"/>
    <property type="project" value="TreeGrafter"/>
</dbReference>
<dbReference type="InterPro" id="IPR046357">
    <property type="entry name" value="PPIase_dom_sf"/>
</dbReference>
<dbReference type="PROSITE" id="PS50059">
    <property type="entry name" value="FKBP_PPIASE"/>
    <property type="match status" value="1"/>
</dbReference>
<name>A0AA48IFM9_9TREE</name>
<dbReference type="Pfam" id="PF17800">
    <property type="entry name" value="NPL"/>
    <property type="match status" value="1"/>
</dbReference>
<dbReference type="PANTHER" id="PTHR43811">
    <property type="entry name" value="FKBP-TYPE PEPTIDYL-PROLYL CIS-TRANS ISOMERASE FKPA"/>
    <property type="match status" value="1"/>
</dbReference>
<dbReference type="PANTHER" id="PTHR43811:SF19">
    <property type="entry name" value="39 KDA FK506-BINDING NUCLEAR PROTEIN"/>
    <property type="match status" value="1"/>
</dbReference>
<dbReference type="InterPro" id="IPR023566">
    <property type="entry name" value="PPIase_Fpr3/Fpr4-like"/>
</dbReference>
<dbReference type="FunFam" id="3.10.50.40:FF:000006">
    <property type="entry name" value="Peptidyl-prolyl cis-trans isomerase"/>
    <property type="match status" value="1"/>
</dbReference>
<evidence type="ECO:0000256" key="4">
    <source>
        <dbReference type="ARBA" id="ARBA00023235"/>
    </source>
</evidence>
<dbReference type="EC" id="5.2.1.8" evidence="5"/>
<reference evidence="9" key="1">
    <citation type="journal article" date="2023" name="BMC Genomics">
        <title>Chromosome-level genome assemblies of Cutaneotrichosporon spp. (Trichosporonales, Basidiomycota) reveal imbalanced evolution between nucleotide sequences and chromosome synteny.</title>
        <authorList>
            <person name="Kobayashi Y."/>
            <person name="Kayamori A."/>
            <person name="Aoki K."/>
            <person name="Shiwa Y."/>
            <person name="Matsutani M."/>
            <person name="Fujita N."/>
            <person name="Sugita T."/>
            <person name="Iwasaki W."/>
            <person name="Tanaka N."/>
            <person name="Takashima M."/>
        </authorList>
    </citation>
    <scope>NUCLEOTIDE SEQUENCE</scope>
    <source>
        <strain evidence="9">HIS019</strain>
    </source>
</reference>
<feature type="compositionally biased region" description="Basic and acidic residues" evidence="7">
    <location>
        <begin position="287"/>
        <end position="302"/>
    </location>
</feature>
<evidence type="ECO:0000259" key="8">
    <source>
        <dbReference type="PROSITE" id="PS50059"/>
    </source>
</evidence>
<dbReference type="Gene3D" id="2.60.120.340">
    <property type="entry name" value="Nucleoplasmin core domain"/>
    <property type="match status" value="1"/>
</dbReference>
<evidence type="ECO:0000256" key="5">
    <source>
        <dbReference type="PIRNR" id="PIRNR001473"/>
    </source>
</evidence>
<gene>
    <name evidence="9" type="primary">FPR3</name>
    <name evidence="9" type="ORF">CcaverHIS019_0206850</name>
</gene>
<keyword evidence="3 5" id="KW-0697">Rotamase</keyword>
<accession>A0AA48IFM9</accession>
<feature type="domain" description="PPIase FKBP-type" evidence="8">
    <location>
        <begin position="329"/>
        <end position="415"/>
    </location>
</feature>
<evidence type="ECO:0000313" key="9">
    <source>
        <dbReference type="EMBL" id="BEI89323.1"/>
    </source>
</evidence>
<dbReference type="RefSeq" id="XP_060454589.1">
    <property type="nucleotide sequence ID" value="XM_060597725.1"/>
</dbReference>
<feature type="compositionally biased region" description="Acidic residues" evidence="7">
    <location>
        <begin position="62"/>
        <end position="110"/>
    </location>
</feature>
<dbReference type="Proteomes" id="UP001233271">
    <property type="component" value="Chromosome 2"/>
</dbReference>
<evidence type="ECO:0000256" key="2">
    <source>
        <dbReference type="ARBA" id="ARBA00007838"/>
    </source>
</evidence>
<dbReference type="AlphaFoldDB" id="A0AA48IFM9"/>
<organism evidence="9 10">
    <name type="scientific">Cutaneotrichosporon cavernicola</name>
    <dbReference type="NCBI Taxonomy" id="279322"/>
    <lineage>
        <taxon>Eukaryota</taxon>
        <taxon>Fungi</taxon>
        <taxon>Dikarya</taxon>
        <taxon>Basidiomycota</taxon>
        <taxon>Agaricomycotina</taxon>
        <taxon>Tremellomycetes</taxon>
        <taxon>Trichosporonales</taxon>
        <taxon>Trichosporonaceae</taxon>
        <taxon>Cutaneotrichosporon</taxon>
    </lineage>
</organism>
<dbReference type="PIRSF" id="PIRSF001473">
    <property type="entry name" value="FK506-bp_FPR3"/>
    <property type="match status" value="1"/>
</dbReference>
<evidence type="ECO:0000256" key="6">
    <source>
        <dbReference type="PROSITE-ProRule" id="PRU00277"/>
    </source>
</evidence>
<evidence type="ECO:0000256" key="7">
    <source>
        <dbReference type="SAM" id="MobiDB-lite"/>
    </source>
</evidence>
<dbReference type="InterPro" id="IPR041232">
    <property type="entry name" value="NPL"/>
</dbReference>
<dbReference type="Pfam" id="PF00254">
    <property type="entry name" value="FKBP_C"/>
    <property type="match status" value="1"/>
</dbReference>
<dbReference type="Gene3D" id="3.10.50.40">
    <property type="match status" value="1"/>
</dbReference>
<dbReference type="GO" id="GO:0003755">
    <property type="term" value="F:peptidyl-prolyl cis-trans isomerase activity"/>
    <property type="evidence" value="ECO:0007669"/>
    <property type="project" value="UniProtKB-KW"/>
</dbReference>
<dbReference type="InterPro" id="IPR001179">
    <property type="entry name" value="PPIase_FKBP_dom"/>
</dbReference>
<keyword evidence="10" id="KW-1185">Reference proteome</keyword>
<dbReference type="GO" id="GO:0005730">
    <property type="term" value="C:nucleolus"/>
    <property type="evidence" value="ECO:0007669"/>
    <property type="project" value="TreeGrafter"/>
</dbReference>
<proteinExistence type="inferred from homology"/>